<keyword evidence="2" id="KW-1185">Reference proteome</keyword>
<evidence type="ECO:0000313" key="1">
    <source>
        <dbReference type="EMBL" id="RIX47086.1"/>
    </source>
</evidence>
<name>A0A3A1UNI8_9BACL</name>
<sequence>MHRSHWIHDVHSNGREIEWTVDNTRDGMSSEQGKRIFQCKTIRMDESDVHYVFTLGQCRNEEKEIPIFILRKDELARR</sequence>
<dbReference type="Proteomes" id="UP000266482">
    <property type="component" value="Unassembled WGS sequence"/>
</dbReference>
<comment type="caution">
    <text evidence="1">The sequence shown here is derived from an EMBL/GenBank/DDBJ whole genome shotgun (WGS) entry which is preliminary data.</text>
</comment>
<dbReference type="AlphaFoldDB" id="A0A3A1UNI8"/>
<gene>
    <name evidence="1" type="ORF">D3P08_25850</name>
</gene>
<proteinExistence type="predicted"/>
<accession>A0A3A1UNI8</accession>
<dbReference type="EMBL" id="QXQA01000025">
    <property type="protein sequence ID" value="RIX47086.1"/>
    <property type="molecule type" value="Genomic_DNA"/>
</dbReference>
<reference evidence="1 2" key="1">
    <citation type="submission" date="2018-09" db="EMBL/GenBank/DDBJ databases">
        <title>Paenibacillus aracenensis nov. sp. isolated from a cave in southern Spain.</title>
        <authorList>
            <person name="Jurado V."/>
            <person name="Gutierrez-Patricio S."/>
            <person name="Gonzalez-Pimentel J.L."/>
            <person name="Miller A.Z."/>
            <person name="Laiz L."/>
            <person name="Saiz-Jimenez C."/>
        </authorList>
    </citation>
    <scope>NUCLEOTIDE SEQUENCE [LARGE SCALE GENOMIC DNA]</scope>
    <source>
        <strain evidence="1 2">DSM 22867</strain>
    </source>
</reference>
<protein>
    <submittedName>
        <fullName evidence="1">Uncharacterized protein</fullName>
    </submittedName>
</protein>
<organism evidence="1 2">
    <name type="scientific">Paenibacillus nanensis</name>
    <dbReference type="NCBI Taxonomy" id="393251"/>
    <lineage>
        <taxon>Bacteria</taxon>
        <taxon>Bacillati</taxon>
        <taxon>Bacillota</taxon>
        <taxon>Bacilli</taxon>
        <taxon>Bacillales</taxon>
        <taxon>Paenibacillaceae</taxon>
        <taxon>Paenibacillus</taxon>
    </lineage>
</organism>
<evidence type="ECO:0000313" key="2">
    <source>
        <dbReference type="Proteomes" id="UP000266482"/>
    </source>
</evidence>